<dbReference type="Pfam" id="PF11074">
    <property type="entry name" value="DUF2779"/>
    <property type="match status" value="1"/>
</dbReference>
<evidence type="ECO:0000259" key="1">
    <source>
        <dbReference type="Pfam" id="PF11074"/>
    </source>
</evidence>
<keyword evidence="3" id="KW-1185">Reference proteome</keyword>
<sequence>MEKPFSDYWKEYLNIQNAPCGQVGDTNEDTLNLLKNSDVVCSVRFEYRNCRTRIPVLMKMEDGYKAIYPHLSAYPKESEAQLMKINIQIAQSAGVHITSNEIIYLNKEYIRKDYLDLNEFLLRSDHLFNRRNKPSKTIDECMEQYDFDLDEWIDTVQTLLDSPEFTLDRSKKCTTGRRCSYYDDCFDESKLPDDSILFLTTSSHKLQAYANGIRRISDLEPEDIEGFKLQYAQYMASKHGIFYDKVALKIWTSMIQYPISYLDFEWDTFAIPPYENMKAFDVLCFQYSLHIEDVNHNLSHHDFFDTADCREKFILSLLETIPKKGSILVYNMEGAEKLRLKQLGEQFPKYKEQLDQICDRMIDLSKPFECGLFYDNRMRGHYSLKKVLPVFTDEYSYHQLSIQNGLNAVFTYRTFDSALPEQKQVIRQELSNYCKMDTFAEYVIFHGLEKYLKEDDVNA</sequence>
<evidence type="ECO:0000313" key="3">
    <source>
        <dbReference type="Proteomes" id="UP000195447"/>
    </source>
</evidence>
<comment type="caution">
    <text evidence="2">The sequence shown here is derived from an EMBL/GenBank/DDBJ whole genome shotgun (WGS) entry which is preliminary data.</text>
</comment>
<proteinExistence type="predicted"/>
<protein>
    <recommendedName>
        <fullName evidence="1">DUF2779 domain-containing protein</fullName>
    </recommendedName>
</protein>
<dbReference type="Proteomes" id="UP000195447">
    <property type="component" value="Unassembled WGS sequence"/>
</dbReference>
<dbReference type="RefSeq" id="WP_087158307.1">
    <property type="nucleotide sequence ID" value="NZ_CALHAA010000035.1"/>
</dbReference>
<reference evidence="3" key="1">
    <citation type="submission" date="2017-04" db="EMBL/GenBank/DDBJ databases">
        <title>Function of individual gut microbiota members based on whole genome sequencing of pure cultures obtained from chicken caecum.</title>
        <authorList>
            <person name="Medvecky M."/>
            <person name="Cejkova D."/>
            <person name="Polansky O."/>
            <person name="Karasova D."/>
            <person name="Kubasova T."/>
            <person name="Cizek A."/>
            <person name="Rychlik I."/>
        </authorList>
    </citation>
    <scope>NUCLEOTIDE SEQUENCE [LARGE SCALE GENOMIC DNA]</scope>
    <source>
        <strain evidence="3">An178</strain>
    </source>
</reference>
<dbReference type="EMBL" id="NFKM01000003">
    <property type="protein sequence ID" value="OUP61554.1"/>
    <property type="molecule type" value="Genomic_DNA"/>
</dbReference>
<dbReference type="AlphaFoldDB" id="A0A1Y4LY93"/>
<name>A0A1Y4LY93_9FIRM</name>
<organism evidence="2 3">
    <name type="scientific">Faecalitalea cylindroides</name>
    <dbReference type="NCBI Taxonomy" id="39483"/>
    <lineage>
        <taxon>Bacteria</taxon>
        <taxon>Bacillati</taxon>
        <taxon>Bacillota</taxon>
        <taxon>Erysipelotrichia</taxon>
        <taxon>Erysipelotrichales</taxon>
        <taxon>Erysipelotrichaceae</taxon>
        <taxon>Faecalitalea</taxon>
    </lineage>
</organism>
<accession>A0A1Y4LY93</accession>
<feature type="domain" description="DUF2779" evidence="1">
    <location>
        <begin position="261"/>
        <end position="383"/>
    </location>
</feature>
<gene>
    <name evidence="2" type="ORF">B5F14_02895</name>
</gene>
<evidence type="ECO:0000313" key="2">
    <source>
        <dbReference type="EMBL" id="OUP61554.1"/>
    </source>
</evidence>
<dbReference type="InterPro" id="IPR021301">
    <property type="entry name" value="DUF2779"/>
</dbReference>